<name>K2RYC0_MACPH</name>
<dbReference type="Proteomes" id="UP000007129">
    <property type="component" value="Unassembled WGS sequence"/>
</dbReference>
<dbReference type="Pfam" id="PF20684">
    <property type="entry name" value="Fung_rhodopsin"/>
    <property type="match status" value="1"/>
</dbReference>
<keyword evidence="3 6" id="KW-1133">Transmembrane helix</keyword>
<feature type="transmembrane region" description="Helical" evidence="6">
    <location>
        <begin position="23"/>
        <end position="46"/>
    </location>
</feature>
<evidence type="ECO:0000256" key="2">
    <source>
        <dbReference type="ARBA" id="ARBA00022692"/>
    </source>
</evidence>
<gene>
    <name evidence="8" type="ORF">MPH_13521</name>
</gene>
<dbReference type="PANTHER" id="PTHR33048">
    <property type="entry name" value="PTH11-LIKE INTEGRAL MEMBRANE PROTEIN (AFU_ORTHOLOGUE AFUA_5G11245)"/>
    <property type="match status" value="1"/>
</dbReference>
<dbReference type="GO" id="GO:0016020">
    <property type="term" value="C:membrane"/>
    <property type="evidence" value="ECO:0007669"/>
    <property type="project" value="UniProtKB-SubCell"/>
</dbReference>
<reference evidence="8 9" key="1">
    <citation type="journal article" date="2012" name="BMC Genomics">
        <title>Tools to kill: Genome of one of the most destructive plant pathogenic fungi Macrophomina phaseolina.</title>
        <authorList>
            <person name="Islam M.S."/>
            <person name="Haque M.S."/>
            <person name="Islam M.M."/>
            <person name="Emdad E.M."/>
            <person name="Halim A."/>
            <person name="Hossen Q.M.M."/>
            <person name="Hossain M.Z."/>
            <person name="Ahmed B."/>
            <person name="Rahim S."/>
            <person name="Rahman M.S."/>
            <person name="Alam M.M."/>
            <person name="Hou S."/>
            <person name="Wan X."/>
            <person name="Saito J.A."/>
            <person name="Alam M."/>
        </authorList>
    </citation>
    <scope>NUCLEOTIDE SEQUENCE [LARGE SCALE GENOMIC DNA]</scope>
    <source>
        <strain evidence="8 9">MS6</strain>
    </source>
</reference>
<evidence type="ECO:0000256" key="1">
    <source>
        <dbReference type="ARBA" id="ARBA00004141"/>
    </source>
</evidence>
<comment type="similarity">
    <text evidence="5">Belongs to the SAT4 family.</text>
</comment>
<dbReference type="HOGENOM" id="CLU_028200_25_2_1"/>
<dbReference type="VEuPathDB" id="FungiDB:MPH_13521"/>
<evidence type="ECO:0000313" key="9">
    <source>
        <dbReference type="Proteomes" id="UP000007129"/>
    </source>
</evidence>
<evidence type="ECO:0000256" key="4">
    <source>
        <dbReference type="ARBA" id="ARBA00023136"/>
    </source>
</evidence>
<sequence>MFSKLSILSFYVRFCRYRKLRMAIYTLMGVVAIYSVISSFSFLYACRPMAKYWDLRITRGSCIDKLAIPVFNGVMNTITDFFILLIPIFMIWRVKVPLRQKIGLILIFMTGGL</sequence>
<comment type="caution">
    <text evidence="8">The sequence shown here is derived from an EMBL/GenBank/DDBJ whole genome shotgun (WGS) entry which is preliminary data.</text>
</comment>
<evidence type="ECO:0000259" key="7">
    <source>
        <dbReference type="Pfam" id="PF20684"/>
    </source>
</evidence>
<organism evidence="8 9">
    <name type="scientific">Macrophomina phaseolina (strain MS6)</name>
    <name type="common">Charcoal rot fungus</name>
    <dbReference type="NCBI Taxonomy" id="1126212"/>
    <lineage>
        <taxon>Eukaryota</taxon>
        <taxon>Fungi</taxon>
        <taxon>Dikarya</taxon>
        <taxon>Ascomycota</taxon>
        <taxon>Pezizomycotina</taxon>
        <taxon>Dothideomycetes</taxon>
        <taxon>Dothideomycetes incertae sedis</taxon>
        <taxon>Botryosphaeriales</taxon>
        <taxon>Botryosphaeriaceae</taxon>
        <taxon>Macrophomina</taxon>
    </lineage>
</organism>
<dbReference type="InterPro" id="IPR052337">
    <property type="entry name" value="SAT4-like"/>
</dbReference>
<evidence type="ECO:0000256" key="3">
    <source>
        <dbReference type="ARBA" id="ARBA00022989"/>
    </source>
</evidence>
<comment type="subcellular location">
    <subcellularLocation>
        <location evidence="1">Membrane</location>
        <topology evidence="1">Multi-pass membrane protein</topology>
    </subcellularLocation>
</comment>
<evidence type="ECO:0000256" key="5">
    <source>
        <dbReference type="ARBA" id="ARBA00038359"/>
    </source>
</evidence>
<keyword evidence="2 6" id="KW-0812">Transmembrane</keyword>
<dbReference type="InterPro" id="IPR049326">
    <property type="entry name" value="Rhodopsin_dom_fungi"/>
</dbReference>
<evidence type="ECO:0000313" key="8">
    <source>
        <dbReference type="EMBL" id="EKG09440.1"/>
    </source>
</evidence>
<dbReference type="OrthoDB" id="444631at2759"/>
<feature type="domain" description="Rhodopsin" evidence="7">
    <location>
        <begin position="1"/>
        <end position="112"/>
    </location>
</feature>
<dbReference type="AlphaFoldDB" id="K2RYC0"/>
<dbReference type="PANTHER" id="PTHR33048:SF124">
    <property type="entry name" value="INTEGRAL MEMBRANE PROTEIN"/>
    <property type="match status" value="1"/>
</dbReference>
<protein>
    <recommendedName>
        <fullName evidence="7">Rhodopsin domain-containing protein</fullName>
    </recommendedName>
</protein>
<accession>K2RYC0</accession>
<keyword evidence="4 6" id="KW-0472">Membrane</keyword>
<dbReference type="InParanoid" id="K2RYC0"/>
<evidence type="ECO:0000256" key="6">
    <source>
        <dbReference type="SAM" id="Phobius"/>
    </source>
</evidence>
<dbReference type="STRING" id="1126212.K2RYC0"/>
<proteinExistence type="inferred from homology"/>
<dbReference type="EMBL" id="AHHD01000666">
    <property type="protein sequence ID" value="EKG09440.1"/>
    <property type="molecule type" value="Genomic_DNA"/>
</dbReference>
<feature type="transmembrane region" description="Helical" evidence="6">
    <location>
        <begin position="66"/>
        <end position="92"/>
    </location>
</feature>